<dbReference type="EMBL" id="CP007139">
    <property type="protein sequence ID" value="AIE88003.1"/>
    <property type="molecule type" value="Genomic_DNA"/>
</dbReference>
<accession>A0A068NWW3</accession>
<evidence type="ECO:0000313" key="1">
    <source>
        <dbReference type="EMBL" id="AIE88003.1"/>
    </source>
</evidence>
<protein>
    <submittedName>
        <fullName evidence="1">Uncharacterized protein</fullName>
    </submittedName>
</protein>
<keyword evidence="2" id="KW-1185">Reference proteome</keyword>
<organism evidence="1 2">
    <name type="scientific">Fimbriimonas ginsengisoli Gsoil 348</name>
    <dbReference type="NCBI Taxonomy" id="661478"/>
    <lineage>
        <taxon>Bacteria</taxon>
        <taxon>Bacillati</taxon>
        <taxon>Armatimonadota</taxon>
        <taxon>Fimbriimonadia</taxon>
        <taxon>Fimbriimonadales</taxon>
        <taxon>Fimbriimonadaceae</taxon>
        <taxon>Fimbriimonas</taxon>
    </lineage>
</organism>
<reference evidence="1 2" key="1">
    <citation type="journal article" date="2014" name="PLoS ONE">
        <title>The first complete genome sequence of the class fimbriimonadia in the phylum armatimonadetes.</title>
        <authorList>
            <person name="Hu Z.Y."/>
            <person name="Wang Y.Z."/>
            <person name="Im W.T."/>
            <person name="Wang S.Y."/>
            <person name="Zhao G.P."/>
            <person name="Zheng H.J."/>
            <person name="Quan Z.X."/>
        </authorList>
    </citation>
    <scope>NUCLEOTIDE SEQUENCE [LARGE SCALE GENOMIC DNA]</scope>
    <source>
        <strain evidence="1">Gsoil 348</strain>
    </source>
</reference>
<gene>
    <name evidence="1" type="ORF">OP10G_4635</name>
</gene>
<dbReference type="Proteomes" id="UP000027982">
    <property type="component" value="Chromosome"/>
</dbReference>
<name>A0A068NWW3_FIMGI</name>
<dbReference type="HOGENOM" id="CLU_1862214_0_0_0"/>
<sequence length="137" mass="15823">MPLSEAFVNEFGELAGKVIDLERSILEKYRDSDGPNFITLDSACVSITRFATCWLENEDLRDMNDWETLFNVHTREQLEILATNLQAKKIEDRLTHEDVVRMEEVGTLLWDRAMCLTNLPSIMAKIPRYLMNGTRIA</sequence>
<dbReference type="RefSeq" id="WP_025228126.1">
    <property type="nucleotide sequence ID" value="NZ_CP007139.1"/>
</dbReference>
<dbReference type="KEGG" id="fgi:OP10G_4635"/>
<proteinExistence type="predicted"/>
<dbReference type="AlphaFoldDB" id="A0A068NWW3"/>
<evidence type="ECO:0000313" key="2">
    <source>
        <dbReference type="Proteomes" id="UP000027982"/>
    </source>
</evidence>